<dbReference type="Gene3D" id="3.40.30.10">
    <property type="entry name" value="Glutaredoxin"/>
    <property type="match status" value="1"/>
</dbReference>
<sequence>MTFSDERARAAVEQRFVPLSLDLFRDPREWLRPLGVIWTPTILFLDRRGAVRYQSPDYLPPELFLDLLDLGDGHVALHWARFTEAARLFARVATREPVSPWAPEAHYWWGVAVYLATRSRDELERVWTGLRERFPQSIWAARARTD</sequence>
<dbReference type="AlphaFoldDB" id="H5SGB3"/>
<organism evidence="1">
    <name type="scientific">uncultured prokaryote</name>
    <dbReference type="NCBI Taxonomy" id="198431"/>
    <lineage>
        <taxon>unclassified sequences</taxon>
        <taxon>environmental samples</taxon>
    </lineage>
</organism>
<evidence type="ECO:0000313" key="1">
    <source>
        <dbReference type="EMBL" id="BAL55199.1"/>
    </source>
</evidence>
<proteinExistence type="predicted"/>
<protein>
    <submittedName>
        <fullName evidence="1">Hypothetical conserved protein</fullName>
    </submittedName>
</protein>
<gene>
    <name evidence="1" type="ORF">HGMM_F24F10C17</name>
</gene>
<dbReference type="InterPro" id="IPR036249">
    <property type="entry name" value="Thioredoxin-like_sf"/>
</dbReference>
<name>H5SGB3_9ZZZZ</name>
<dbReference type="SUPFAM" id="SSF52833">
    <property type="entry name" value="Thioredoxin-like"/>
    <property type="match status" value="1"/>
</dbReference>
<accession>H5SGB3</accession>
<reference evidence="1" key="1">
    <citation type="journal article" date="2005" name="Environ. Microbiol.">
        <title>Genetic and functional properties of uncultivated thermophilic crenarchaeotes from a subsurface gold mine as revealed by analysis of genome fragments.</title>
        <authorList>
            <person name="Nunoura T."/>
            <person name="Hirayama H."/>
            <person name="Takami H."/>
            <person name="Oida H."/>
            <person name="Nishi S."/>
            <person name="Shimamura S."/>
            <person name="Suzuki Y."/>
            <person name="Inagaki F."/>
            <person name="Takai K."/>
            <person name="Nealson K.H."/>
            <person name="Horikoshi K."/>
        </authorList>
    </citation>
    <scope>NUCLEOTIDE SEQUENCE</scope>
</reference>
<dbReference type="EMBL" id="AP011712">
    <property type="protein sequence ID" value="BAL55199.1"/>
    <property type="molecule type" value="Genomic_DNA"/>
</dbReference>
<reference evidence="1" key="2">
    <citation type="journal article" date="2012" name="PLoS ONE">
        <title>A Deeply Branching Thermophilic Bacterium with an Ancient Acetyl-CoA Pathway Dominates a Subsurface Ecosystem.</title>
        <authorList>
            <person name="Takami H."/>
            <person name="Noguchi H."/>
            <person name="Takaki Y."/>
            <person name="Uchiyama I."/>
            <person name="Toyoda A."/>
            <person name="Nishi S."/>
            <person name="Chee G.-J."/>
            <person name="Arai W."/>
            <person name="Nunoura T."/>
            <person name="Itoh T."/>
            <person name="Hattori M."/>
            <person name="Takai K."/>
        </authorList>
    </citation>
    <scope>NUCLEOTIDE SEQUENCE</scope>
</reference>